<evidence type="ECO:0000313" key="2">
    <source>
        <dbReference type="Proteomes" id="UP001430306"/>
    </source>
</evidence>
<dbReference type="RefSeq" id="WP_230276501.1">
    <property type="nucleotide sequence ID" value="NZ_JAJKFW010000060.1"/>
</dbReference>
<organism evidence="1 2">
    <name type="scientific">Rhodopirellula halodulae</name>
    <dbReference type="NCBI Taxonomy" id="2894198"/>
    <lineage>
        <taxon>Bacteria</taxon>
        <taxon>Pseudomonadati</taxon>
        <taxon>Planctomycetota</taxon>
        <taxon>Planctomycetia</taxon>
        <taxon>Pirellulales</taxon>
        <taxon>Pirellulaceae</taxon>
        <taxon>Rhodopirellula</taxon>
    </lineage>
</organism>
<keyword evidence="2" id="KW-1185">Reference proteome</keyword>
<reference evidence="1" key="1">
    <citation type="submission" date="2021-11" db="EMBL/GenBank/DDBJ databases">
        <title>Genome sequence.</title>
        <authorList>
            <person name="Sun Q."/>
        </authorList>
    </citation>
    <scope>NUCLEOTIDE SEQUENCE</scope>
    <source>
        <strain evidence="1">JC740</strain>
    </source>
</reference>
<name>A0ABS8NMQ5_9BACT</name>
<sequence>MRQAITGFHLDEEGHFVAQLACGHHQHVRHDPPWMNRSWVTTDSGRRSMLGHPLECVKCEDDSPADPARLSITETQ</sequence>
<proteinExistence type="predicted"/>
<dbReference type="Proteomes" id="UP001430306">
    <property type="component" value="Unassembled WGS sequence"/>
</dbReference>
<protein>
    <submittedName>
        <fullName evidence="1">DUF3565 domain-containing protein</fullName>
    </submittedName>
</protein>
<dbReference type="Pfam" id="PF12088">
    <property type="entry name" value="DUF3565"/>
    <property type="match status" value="1"/>
</dbReference>
<comment type="caution">
    <text evidence="1">The sequence shown here is derived from an EMBL/GenBank/DDBJ whole genome shotgun (WGS) entry which is preliminary data.</text>
</comment>
<accession>A0ABS8NMQ5</accession>
<dbReference type="InterPro" id="IPR021948">
    <property type="entry name" value="DUF3565"/>
</dbReference>
<gene>
    <name evidence="1" type="ORF">LOC71_21310</name>
</gene>
<evidence type="ECO:0000313" key="1">
    <source>
        <dbReference type="EMBL" id="MCC9644822.1"/>
    </source>
</evidence>
<dbReference type="EMBL" id="JAJKFW010000060">
    <property type="protein sequence ID" value="MCC9644822.1"/>
    <property type="molecule type" value="Genomic_DNA"/>
</dbReference>